<evidence type="ECO:0000256" key="5">
    <source>
        <dbReference type="ARBA" id="ARBA00023143"/>
    </source>
</evidence>
<evidence type="ECO:0000256" key="2">
    <source>
        <dbReference type="ARBA" id="ARBA00009764"/>
    </source>
</evidence>
<keyword evidence="10" id="KW-0966">Cell projection</keyword>
<dbReference type="AlphaFoldDB" id="A0A6L6L4Q4"/>
<feature type="domain" description="Flagellar hook-associated protein 2 C-terminal" evidence="9">
    <location>
        <begin position="646"/>
        <end position="912"/>
    </location>
</feature>
<comment type="similarity">
    <text evidence="2">Belongs to the FliD family.</text>
</comment>
<keyword evidence="5" id="KW-0975">Bacterial flagellum</keyword>
<sequence length="923" mass="100148">MPIRITGLTSGLDTEAIISALVSSYNYKTNKYKKAQTKLSWKQDAWKSLNTKIYSFYTSLDGLRFSKNYNLKSTTCSDSTKATVTATSNAVNGTQKVNILQVAQAGYLTGGQLGKNVTESTTLAELGYTDGDGTINLTKGDGTTKSLTVSQGTTVQQFIASLKEAGVNASYDTTNRRFYISSKETGADNDFTITGGNTAGINALSKLGLSVDSDATLNTYKMYAKYADGTTSDSEITDKVKKAIEEYNQALADKETATAQNANLTSAYGYASAYNKLQQALEKSGLSDDERTQFTKLLTMSASERTKSVISDTGTVYTLASDMGDGTKYYKDDAGNYIQRVDTHTGSDGKTYLYDETTGTYSANGKTYKVSSEKDASGKSYYVNTDDANDKITIDTTTEYYNATAEEKTTDLNLVEVGGASYAQSDTGYYTGTDGKIYRADEANHQLIEVKYDSDSKIYTDVDGGNTVAYADDNVSKIKQTEYKKQDARSDLKASSDQLTALQEKSKTSQSLSDDNFNSYLADIQTNLAMVNAFENASDDLDASEDYTKAKIAADIKDAYVKNGGVTGVNALVNGYADIISTNTQTISDAEDTVKDNSALASIAAMKDGTDKDNAISQFVEQVKTAKANLSTASSKATADAKKVDGQDAIISVNGIKYQGSSNAFSINGLTITAQSVTGDGDANAITITTQTDVQGIYDKVKSFLTQYNSLINEITSLYNAESSKGYDPLTDDEKDAMSDSEIEKWETKIKDSLLRRDDTLQSVMNSMTSSMSKGFEINGKNYYLSTFGIKTLGYLNAPENQQNAYHIDGDEDDASTSGKDDKLMTAITSDPDTVITFMQQLADGLYSSLGDKMKSTTMSSVYTVYNDKEMASEYSDYTDTIKKWEQKLQDQEDAYYKKFSAMETALSKLQSQTSSLSNLFGG</sequence>
<dbReference type="InterPro" id="IPR003481">
    <property type="entry name" value="FliD_N"/>
</dbReference>
<keyword evidence="10" id="KW-0282">Flagellum</keyword>
<evidence type="ECO:0000256" key="6">
    <source>
        <dbReference type="ARBA" id="ARBA00033074"/>
    </source>
</evidence>
<evidence type="ECO:0000256" key="7">
    <source>
        <dbReference type="ARBA" id="ARBA00033192"/>
    </source>
</evidence>
<evidence type="ECO:0000313" key="11">
    <source>
        <dbReference type="Proteomes" id="UP000478483"/>
    </source>
</evidence>
<dbReference type="EMBL" id="WNAJ01000010">
    <property type="protein sequence ID" value="MTR85350.1"/>
    <property type="molecule type" value="Genomic_DNA"/>
</dbReference>
<reference evidence="10 11" key="1">
    <citation type="journal article" date="2019" name="Nat. Med.">
        <title>A library of human gut bacterial isolates paired with longitudinal multiomics data enables mechanistic microbiome research.</title>
        <authorList>
            <person name="Poyet M."/>
            <person name="Groussin M."/>
            <person name="Gibbons S.M."/>
            <person name="Avila-Pacheco J."/>
            <person name="Jiang X."/>
            <person name="Kearney S.M."/>
            <person name="Perrotta A.R."/>
            <person name="Berdy B."/>
            <person name="Zhao S."/>
            <person name="Lieberman T.D."/>
            <person name="Swanson P.K."/>
            <person name="Smith M."/>
            <person name="Roesemann S."/>
            <person name="Alexander J.E."/>
            <person name="Rich S.A."/>
            <person name="Livny J."/>
            <person name="Vlamakis H."/>
            <person name="Clish C."/>
            <person name="Bullock K."/>
            <person name="Deik A."/>
            <person name="Scott J."/>
            <person name="Pierce K.A."/>
            <person name="Xavier R.J."/>
            <person name="Alm E.J."/>
        </authorList>
    </citation>
    <scope>NUCLEOTIDE SEQUENCE [LARGE SCALE GENOMIC DNA]</scope>
    <source>
        <strain evidence="10 11">BIOML-A1</strain>
    </source>
</reference>
<comment type="subunit">
    <text evidence="3">Homopentamer.</text>
</comment>
<dbReference type="GO" id="GO:0071973">
    <property type="term" value="P:bacterial-type flagellum-dependent cell motility"/>
    <property type="evidence" value="ECO:0007669"/>
    <property type="project" value="TreeGrafter"/>
</dbReference>
<dbReference type="Pfam" id="PF07195">
    <property type="entry name" value="FliD_C"/>
    <property type="match status" value="1"/>
</dbReference>
<evidence type="ECO:0000256" key="3">
    <source>
        <dbReference type="ARBA" id="ARBA00011255"/>
    </source>
</evidence>
<gene>
    <name evidence="10" type="primary">fliD</name>
    <name evidence="10" type="ORF">GMD50_09800</name>
</gene>
<comment type="caution">
    <text evidence="10">The sequence shown here is derived from an EMBL/GenBank/DDBJ whole genome shotgun (WGS) entry which is preliminary data.</text>
</comment>
<dbReference type="RefSeq" id="WP_118412940.1">
    <property type="nucleotide sequence ID" value="NZ_QRPI01000011.1"/>
</dbReference>
<evidence type="ECO:0000259" key="9">
    <source>
        <dbReference type="Pfam" id="PF07195"/>
    </source>
</evidence>
<proteinExistence type="inferred from homology"/>
<dbReference type="PANTHER" id="PTHR30288">
    <property type="entry name" value="FLAGELLAR CAP/ASSEMBLY PROTEIN FLID"/>
    <property type="match status" value="1"/>
</dbReference>
<evidence type="ECO:0000256" key="1">
    <source>
        <dbReference type="ARBA" id="ARBA00004365"/>
    </source>
</evidence>
<dbReference type="Proteomes" id="UP000478483">
    <property type="component" value="Unassembled WGS sequence"/>
</dbReference>
<accession>A0A6L6L4Q4</accession>
<feature type="domain" description="Flagellar hook-associated protein 2 N-terminal" evidence="8">
    <location>
        <begin position="10"/>
        <end position="105"/>
    </location>
</feature>
<keyword evidence="10" id="KW-0969">Cilium</keyword>
<name>A0A6L6L4Q4_9FIRM</name>
<evidence type="ECO:0000259" key="8">
    <source>
        <dbReference type="Pfam" id="PF02465"/>
    </source>
</evidence>
<keyword evidence="4" id="KW-0175">Coiled coil</keyword>
<dbReference type="GO" id="GO:0009421">
    <property type="term" value="C:bacterial-type flagellum filament cap"/>
    <property type="evidence" value="ECO:0007669"/>
    <property type="project" value="InterPro"/>
</dbReference>
<dbReference type="InterPro" id="IPR010809">
    <property type="entry name" value="FliD_C"/>
</dbReference>
<dbReference type="Pfam" id="PF02465">
    <property type="entry name" value="FliD_N"/>
    <property type="match status" value="1"/>
</dbReference>
<protein>
    <recommendedName>
        <fullName evidence="7">Filament cap protein</fullName>
    </recommendedName>
    <alternativeName>
        <fullName evidence="6">Flagellar cap protein</fullName>
    </alternativeName>
</protein>
<dbReference type="InterPro" id="IPR040026">
    <property type="entry name" value="FliD"/>
</dbReference>
<evidence type="ECO:0000313" key="10">
    <source>
        <dbReference type="EMBL" id="MTR85350.1"/>
    </source>
</evidence>
<comment type="subcellular location">
    <subcellularLocation>
        <location evidence="1">Bacterial flagellum</location>
    </subcellularLocation>
</comment>
<dbReference type="PANTHER" id="PTHR30288:SF0">
    <property type="entry name" value="FLAGELLAR HOOK-ASSOCIATED PROTEIN 2"/>
    <property type="match status" value="1"/>
</dbReference>
<evidence type="ECO:0000256" key="4">
    <source>
        <dbReference type="ARBA" id="ARBA00023054"/>
    </source>
</evidence>
<organism evidence="10 11">
    <name type="scientific">Roseburia intestinalis</name>
    <dbReference type="NCBI Taxonomy" id="166486"/>
    <lineage>
        <taxon>Bacteria</taxon>
        <taxon>Bacillati</taxon>
        <taxon>Bacillota</taxon>
        <taxon>Clostridia</taxon>
        <taxon>Lachnospirales</taxon>
        <taxon>Lachnospiraceae</taxon>
        <taxon>Roseburia</taxon>
    </lineage>
</organism>
<dbReference type="GO" id="GO:0009424">
    <property type="term" value="C:bacterial-type flagellum hook"/>
    <property type="evidence" value="ECO:0007669"/>
    <property type="project" value="InterPro"/>
</dbReference>
<dbReference type="GO" id="GO:0007155">
    <property type="term" value="P:cell adhesion"/>
    <property type="evidence" value="ECO:0007669"/>
    <property type="project" value="InterPro"/>
</dbReference>